<reference evidence="1" key="1">
    <citation type="submission" date="2015-07" db="EMBL/GenBank/DDBJ databases">
        <title>MeaNS - Measles Nucleotide Surveillance Program.</title>
        <authorList>
            <person name="Tran T."/>
            <person name="Druce J."/>
        </authorList>
    </citation>
    <scope>NUCLEOTIDE SEQUENCE</scope>
    <source>
        <strain evidence="1">UCB-OBI-ISO-001</strain>
        <tissue evidence="1">Gonad</tissue>
    </source>
</reference>
<dbReference type="EMBL" id="KQ417847">
    <property type="protein sequence ID" value="KOF90079.1"/>
    <property type="molecule type" value="Genomic_DNA"/>
</dbReference>
<organism evidence="1">
    <name type="scientific">Octopus bimaculoides</name>
    <name type="common">California two-spotted octopus</name>
    <dbReference type="NCBI Taxonomy" id="37653"/>
    <lineage>
        <taxon>Eukaryota</taxon>
        <taxon>Metazoa</taxon>
        <taxon>Spiralia</taxon>
        <taxon>Lophotrochozoa</taxon>
        <taxon>Mollusca</taxon>
        <taxon>Cephalopoda</taxon>
        <taxon>Coleoidea</taxon>
        <taxon>Octopodiformes</taxon>
        <taxon>Octopoda</taxon>
        <taxon>Incirrata</taxon>
        <taxon>Octopodidae</taxon>
        <taxon>Octopus</taxon>
    </lineage>
</organism>
<proteinExistence type="predicted"/>
<evidence type="ECO:0000313" key="1">
    <source>
        <dbReference type="EMBL" id="KOF90079.1"/>
    </source>
</evidence>
<dbReference type="AlphaFoldDB" id="A0A0L8HLP5"/>
<accession>A0A0L8HLP5</accession>
<protein>
    <submittedName>
        <fullName evidence="1">Uncharacterized protein</fullName>
    </submittedName>
</protein>
<sequence length="52" mass="5946">MWITSTSCIQAPFQPIRTFCSHVNHKNLISREVLNTANECRVNADLVEFGPR</sequence>
<gene>
    <name evidence="1" type="ORF">OCBIM_22011952mg</name>
</gene>
<name>A0A0L8HLP5_OCTBM</name>